<evidence type="ECO:0000313" key="3">
    <source>
        <dbReference type="Proteomes" id="UP000037175"/>
    </source>
</evidence>
<dbReference type="AlphaFoldDB" id="A0A0L6W1Q8"/>
<feature type="domain" description="HD-GYP" evidence="1">
    <location>
        <begin position="48"/>
        <end position="243"/>
    </location>
</feature>
<dbReference type="Proteomes" id="UP000037175">
    <property type="component" value="Unassembled WGS sequence"/>
</dbReference>
<dbReference type="Gene3D" id="1.10.3210.10">
    <property type="entry name" value="Hypothetical protein af1432"/>
    <property type="match status" value="1"/>
</dbReference>
<dbReference type="EMBL" id="LGTE01000018">
    <property type="protein sequence ID" value="KNZ69009.1"/>
    <property type="molecule type" value="Genomic_DNA"/>
</dbReference>
<dbReference type="CDD" id="cd00077">
    <property type="entry name" value="HDc"/>
    <property type="match status" value="1"/>
</dbReference>
<proteinExistence type="predicted"/>
<keyword evidence="3" id="KW-1185">Reference proteome</keyword>
<name>A0A0L6W1Q8_9FIRM</name>
<sequence length="294" mass="33265">MKDSLTSAVSMKTKDVTFNILKKLFNQITLTDELEVGSTRKAVREVLKQVLRHRNLMANLTRVRSYDSYTFDHSVNVCMLSLLMGLYLNLSKNELHNLGIGALLHDIGMERVDKNVIYKTGPLSPEEIRQVRKHPCWGYEMLSVIAGLPEEAAVVALQHHERLDGSGYPNSIGGKQIHYFARIVAVADVFDALLADRPFRNAFYPHQAVDIIVKYKGQFDPEVLHIFLDKIAIYPLGTKVRLNSGEIGTVVDMNRGSHTRPIIRLEQTGNSPAAVYREIDLSKHEDLYIVKVIR</sequence>
<dbReference type="RefSeq" id="WP_052218501.1">
    <property type="nucleotide sequence ID" value="NZ_LGTE01000018.1"/>
</dbReference>
<dbReference type="InterPro" id="IPR003607">
    <property type="entry name" value="HD/PDEase_dom"/>
</dbReference>
<evidence type="ECO:0000259" key="1">
    <source>
        <dbReference type="PROSITE" id="PS51832"/>
    </source>
</evidence>
<dbReference type="InterPro" id="IPR037522">
    <property type="entry name" value="HD_GYP_dom"/>
</dbReference>
<dbReference type="Pfam" id="PF13487">
    <property type="entry name" value="HD_5"/>
    <property type="match status" value="1"/>
</dbReference>
<dbReference type="PANTHER" id="PTHR43155">
    <property type="entry name" value="CYCLIC DI-GMP PHOSPHODIESTERASE PA4108-RELATED"/>
    <property type="match status" value="1"/>
</dbReference>
<reference evidence="3" key="1">
    <citation type="submission" date="2015-07" db="EMBL/GenBank/DDBJ databases">
        <title>Complete Genome of Thermincola ferriacetica strain Z-0001T.</title>
        <authorList>
            <person name="Lusk B."/>
            <person name="Badalamenti J.P."/>
            <person name="Parameswaran P."/>
            <person name="Bond D.R."/>
            <person name="Torres C.I."/>
        </authorList>
    </citation>
    <scope>NUCLEOTIDE SEQUENCE [LARGE SCALE GENOMIC DNA]</scope>
    <source>
        <strain evidence="3">Z-0001</strain>
    </source>
</reference>
<organism evidence="2 3">
    <name type="scientific">Thermincola ferriacetica</name>
    <dbReference type="NCBI Taxonomy" id="281456"/>
    <lineage>
        <taxon>Bacteria</taxon>
        <taxon>Bacillati</taxon>
        <taxon>Bacillota</taxon>
        <taxon>Clostridia</taxon>
        <taxon>Eubacteriales</taxon>
        <taxon>Thermincolaceae</taxon>
        <taxon>Thermincola</taxon>
    </lineage>
</organism>
<comment type="caution">
    <text evidence="2">The sequence shown here is derived from an EMBL/GenBank/DDBJ whole genome shotgun (WGS) entry which is preliminary data.</text>
</comment>
<gene>
    <name evidence="2" type="ORF">Tfer_2370</name>
</gene>
<dbReference type="PANTHER" id="PTHR43155:SF2">
    <property type="entry name" value="CYCLIC DI-GMP PHOSPHODIESTERASE PA4108"/>
    <property type="match status" value="1"/>
</dbReference>
<dbReference type="PROSITE" id="PS51832">
    <property type="entry name" value="HD_GYP"/>
    <property type="match status" value="1"/>
</dbReference>
<dbReference type="GO" id="GO:0016787">
    <property type="term" value="F:hydrolase activity"/>
    <property type="evidence" value="ECO:0007669"/>
    <property type="project" value="UniProtKB-KW"/>
</dbReference>
<dbReference type="SUPFAM" id="SSF109604">
    <property type="entry name" value="HD-domain/PDEase-like"/>
    <property type="match status" value="1"/>
</dbReference>
<evidence type="ECO:0000313" key="2">
    <source>
        <dbReference type="EMBL" id="KNZ69009.1"/>
    </source>
</evidence>
<protein>
    <submittedName>
        <fullName evidence="2">Metal dependent phosphohydrolase</fullName>
    </submittedName>
</protein>
<keyword evidence="2" id="KW-0378">Hydrolase</keyword>
<dbReference type="SMART" id="SM00471">
    <property type="entry name" value="HDc"/>
    <property type="match status" value="1"/>
</dbReference>
<accession>A0A0L6W1Q8</accession>